<dbReference type="Proteomes" id="UP001148834">
    <property type="component" value="Unassembled WGS sequence"/>
</dbReference>
<dbReference type="OrthoDB" id="5680217at2"/>
<reference evidence="1" key="1">
    <citation type="submission" date="2022-09" db="EMBL/GenBank/DDBJ databases">
        <title>Molecular characterization of Glaesserella parasuis strains circulating in commercial swine farms using whole-genome sequencing.</title>
        <authorList>
            <person name="Mugabi R."/>
            <person name="Clavijo M."/>
            <person name="Li G."/>
        </authorList>
    </citation>
    <scope>NUCLEOTIDE SEQUENCE</scope>
    <source>
        <strain evidence="1">0435-53</strain>
    </source>
</reference>
<evidence type="ECO:0000313" key="1">
    <source>
        <dbReference type="EMBL" id="MDD2167389.1"/>
    </source>
</evidence>
<dbReference type="EMBL" id="JAODIR010000005">
    <property type="protein sequence ID" value="MDD2167389.1"/>
    <property type="molecule type" value="Genomic_DNA"/>
</dbReference>
<comment type="caution">
    <text evidence="1">The sequence shown here is derived from an EMBL/GenBank/DDBJ whole genome shotgun (WGS) entry which is preliminary data.</text>
</comment>
<protein>
    <submittedName>
        <fullName evidence="1">Uncharacterized protein</fullName>
    </submittedName>
</protein>
<accession>A0A084EYX9</accession>
<dbReference type="AlphaFoldDB" id="A0A084EYX9"/>
<organism evidence="1 2">
    <name type="scientific">Glaesserella parasuis</name>
    <name type="common">Haemophilus parasuis</name>
    <dbReference type="NCBI Taxonomy" id="738"/>
    <lineage>
        <taxon>Bacteria</taxon>
        <taxon>Pseudomonadati</taxon>
        <taxon>Pseudomonadota</taxon>
        <taxon>Gammaproteobacteria</taxon>
        <taxon>Pasteurellales</taxon>
        <taxon>Pasteurellaceae</taxon>
        <taxon>Glaesserella</taxon>
    </lineage>
</organism>
<name>A0A084EYX9_GLAPU</name>
<dbReference type="RefSeq" id="WP_042905676.1">
    <property type="nucleotide sequence ID" value="NZ_CP049088.1"/>
</dbReference>
<proteinExistence type="predicted"/>
<sequence>MIDHNTIINSIPYPIRSFFEIESMEFEDNEQYQTAIKAFITAVDIINSHCHINKKVVLIFGSRQMQVDIDGIPFSYYIPQPALHLHIRNFIYLNVVESSTLSYESQVGAYLEELVHAFMNARNEELTHKIVELLYPCVKHSAEYGFVKR</sequence>
<evidence type="ECO:0000313" key="2">
    <source>
        <dbReference type="Proteomes" id="UP001148834"/>
    </source>
</evidence>
<gene>
    <name evidence="1" type="ORF">N5925_01960</name>
</gene>